<dbReference type="Gene3D" id="3.30.2320.80">
    <property type="match status" value="1"/>
</dbReference>
<gene>
    <name evidence="5" type="primary">hypA</name>
    <name evidence="6" type="ORF">PP769_14775</name>
</gene>
<evidence type="ECO:0000256" key="1">
    <source>
        <dbReference type="ARBA" id="ARBA00010748"/>
    </source>
</evidence>
<dbReference type="GO" id="GO:0051604">
    <property type="term" value="P:protein maturation"/>
    <property type="evidence" value="ECO:0007669"/>
    <property type="project" value="InterPro"/>
</dbReference>
<evidence type="ECO:0000313" key="7">
    <source>
        <dbReference type="Proteomes" id="UP001302719"/>
    </source>
</evidence>
<evidence type="ECO:0000256" key="4">
    <source>
        <dbReference type="ARBA" id="ARBA00022833"/>
    </source>
</evidence>
<dbReference type="AlphaFoldDB" id="A0AA96GC07"/>
<evidence type="ECO:0000256" key="2">
    <source>
        <dbReference type="ARBA" id="ARBA00022596"/>
    </source>
</evidence>
<keyword evidence="3 5" id="KW-0479">Metal-binding</keyword>
<organism evidence="6 7">
    <name type="scientific">Candidatus Nitrospira allomarina</name>
    <dbReference type="NCBI Taxonomy" id="3020900"/>
    <lineage>
        <taxon>Bacteria</taxon>
        <taxon>Pseudomonadati</taxon>
        <taxon>Nitrospirota</taxon>
        <taxon>Nitrospiria</taxon>
        <taxon>Nitrospirales</taxon>
        <taxon>Nitrospiraceae</taxon>
        <taxon>Nitrospira</taxon>
    </lineage>
</organism>
<feature type="binding site" evidence="5">
    <location>
        <position position="2"/>
    </location>
    <ligand>
        <name>Ni(2+)</name>
        <dbReference type="ChEBI" id="CHEBI:49786"/>
    </ligand>
</feature>
<reference evidence="6 7" key="1">
    <citation type="submission" date="2023-01" db="EMBL/GenBank/DDBJ databases">
        <title>Cultivation and genomic characterization of new, ubiquitous marine nitrite-oxidizing bacteria from the Nitrospirales.</title>
        <authorList>
            <person name="Mueller A.J."/>
            <person name="Daebeler A."/>
            <person name="Herbold C.W."/>
            <person name="Kirkegaard R.H."/>
            <person name="Daims H."/>
        </authorList>
    </citation>
    <scope>NUCLEOTIDE SEQUENCE [LARGE SCALE GENOMIC DNA]</scope>
    <source>
        <strain evidence="6 7">VA</strain>
    </source>
</reference>
<name>A0AA96GC07_9BACT</name>
<dbReference type="HAMAP" id="MF_00213">
    <property type="entry name" value="HypA_HybF"/>
    <property type="match status" value="1"/>
</dbReference>
<proteinExistence type="inferred from homology"/>
<evidence type="ECO:0000256" key="5">
    <source>
        <dbReference type="HAMAP-Rule" id="MF_00213"/>
    </source>
</evidence>
<evidence type="ECO:0000313" key="6">
    <source>
        <dbReference type="EMBL" id="WNM57230.1"/>
    </source>
</evidence>
<dbReference type="PROSITE" id="PS01249">
    <property type="entry name" value="HYPA"/>
    <property type="match status" value="1"/>
</dbReference>
<feature type="binding site" evidence="5">
    <location>
        <position position="73"/>
    </location>
    <ligand>
        <name>Zn(2+)</name>
        <dbReference type="ChEBI" id="CHEBI:29105"/>
    </ligand>
</feature>
<dbReference type="GO" id="GO:0016151">
    <property type="term" value="F:nickel cation binding"/>
    <property type="evidence" value="ECO:0007669"/>
    <property type="project" value="UniProtKB-UniRule"/>
</dbReference>
<feature type="binding site" evidence="5">
    <location>
        <position position="88"/>
    </location>
    <ligand>
        <name>Zn(2+)</name>
        <dbReference type="ChEBI" id="CHEBI:29105"/>
    </ligand>
</feature>
<dbReference type="EMBL" id="CP116967">
    <property type="protein sequence ID" value="WNM57230.1"/>
    <property type="molecule type" value="Genomic_DNA"/>
</dbReference>
<feature type="binding site" evidence="5">
    <location>
        <position position="86"/>
    </location>
    <ligand>
        <name>Zn(2+)</name>
        <dbReference type="ChEBI" id="CHEBI:29105"/>
    </ligand>
</feature>
<keyword evidence="7" id="KW-1185">Reference proteome</keyword>
<comment type="function">
    <text evidence="5">Involved in the maturation of [NiFe] hydrogenases. Required for nickel insertion into the metal center of the hydrogenase.</text>
</comment>
<sequence>MHELGITRNIVSIVTKKAGGEPVRRVTIAIGKLSAVLPEAIRFCFDIVSQGTVVEGADLEILEIPGTAECRTCGTHFELEQLYDRCPCGSVDITRLTGEELLVKHMVTA</sequence>
<accession>A0AA96GC07</accession>
<dbReference type="InterPro" id="IPR020538">
    <property type="entry name" value="Hydgase_Ni_incorp_HypA/HybF_CS"/>
</dbReference>
<feature type="binding site" evidence="5">
    <location>
        <position position="70"/>
    </location>
    <ligand>
        <name>Zn(2+)</name>
        <dbReference type="ChEBI" id="CHEBI:29105"/>
    </ligand>
</feature>
<evidence type="ECO:0000256" key="3">
    <source>
        <dbReference type="ARBA" id="ARBA00022723"/>
    </source>
</evidence>
<dbReference type="RefSeq" id="WP_312641454.1">
    <property type="nucleotide sequence ID" value="NZ_CP116967.1"/>
</dbReference>
<dbReference type="GO" id="GO:0008270">
    <property type="term" value="F:zinc ion binding"/>
    <property type="evidence" value="ECO:0007669"/>
    <property type="project" value="UniProtKB-UniRule"/>
</dbReference>
<dbReference type="PANTHER" id="PTHR34535:SF3">
    <property type="entry name" value="HYDROGENASE MATURATION FACTOR HYPA"/>
    <property type="match status" value="1"/>
</dbReference>
<dbReference type="Proteomes" id="UP001302719">
    <property type="component" value="Chromosome"/>
</dbReference>
<dbReference type="KEGG" id="nall:PP769_14775"/>
<dbReference type="PIRSF" id="PIRSF004761">
    <property type="entry name" value="Hydrgn_mat_HypA"/>
    <property type="match status" value="1"/>
</dbReference>
<keyword evidence="4 5" id="KW-0862">Zinc</keyword>
<keyword evidence="2 5" id="KW-0533">Nickel</keyword>
<dbReference type="PANTHER" id="PTHR34535">
    <property type="entry name" value="HYDROGENASE MATURATION FACTOR HYPA"/>
    <property type="match status" value="1"/>
</dbReference>
<comment type="similarity">
    <text evidence="1 5">Belongs to the HypA/HybF family.</text>
</comment>
<protein>
    <recommendedName>
        <fullName evidence="5">Hydrogenase maturation factor HypA</fullName>
    </recommendedName>
</protein>
<dbReference type="Pfam" id="PF01155">
    <property type="entry name" value="HypA"/>
    <property type="match status" value="1"/>
</dbReference>
<dbReference type="InterPro" id="IPR000688">
    <property type="entry name" value="HypA/HybF"/>
</dbReference>